<dbReference type="InterPro" id="IPR011527">
    <property type="entry name" value="ABC1_TM_dom"/>
</dbReference>
<dbReference type="Gene3D" id="3.40.50.300">
    <property type="entry name" value="P-loop containing nucleotide triphosphate hydrolases"/>
    <property type="match status" value="1"/>
</dbReference>
<evidence type="ECO:0000313" key="14">
    <source>
        <dbReference type="EMBL" id="QSB04172.1"/>
    </source>
</evidence>
<evidence type="ECO:0000313" key="15">
    <source>
        <dbReference type="Proteomes" id="UP000662939"/>
    </source>
</evidence>
<evidence type="ECO:0000259" key="12">
    <source>
        <dbReference type="PROSITE" id="PS50893"/>
    </source>
</evidence>
<dbReference type="GO" id="GO:0140359">
    <property type="term" value="F:ABC-type transporter activity"/>
    <property type="evidence" value="ECO:0007669"/>
    <property type="project" value="InterPro"/>
</dbReference>
<dbReference type="AlphaFoldDB" id="A0A895XK29"/>
<evidence type="ECO:0000256" key="6">
    <source>
        <dbReference type="ARBA" id="ARBA00022741"/>
    </source>
</evidence>
<dbReference type="RefSeq" id="WP_213170172.1">
    <property type="nucleotide sequence ID" value="NZ_CP070496.1"/>
</dbReference>
<dbReference type="InterPro" id="IPR003593">
    <property type="entry name" value="AAA+_ATPase"/>
</dbReference>
<feature type="domain" description="ABC transporter" evidence="12">
    <location>
        <begin position="340"/>
        <end position="580"/>
    </location>
</feature>
<comment type="subcellular location">
    <subcellularLocation>
        <location evidence="1">Cell inner membrane</location>
        <topology evidence="1">Multi-pass membrane protein</topology>
    </subcellularLocation>
</comment>
<organism evidence="14 15">
    <name type="scientific">Natronoglycomyces albus</name>
    <dbReference type="NCBI Taxonomy" id="2811108"/>
    <lineage>
        <taxon>Bacteria</taxon>
        <taxon>Bacillati</taxon>
        <taxon>Actinomycetota</taxon>
        <taxon>Actinomycetes</taxon>
        <taxon>Glycomycetales</taxon>
        <taxon>Glycomycetaceae</taxon>
        <taxon>Natronoglycomyces</taxon>
    </lineage>
</organism>
<keyword evidence="2" id="KW-0813">Transport</keyword>
<dbReference type="SUPFAM" id="SSF90123">
    <property type="entry name" value="ABC transporter transmembrane region"/>
    <property type="match status" value="1"/>
</dbReference>
<dbReference type="PANTHER" id="PTHR24221">
    <property type="entry name" value="ATP-BINDING CASSETTE SUB-FAMILY B"/>
    <property type="match status" value="1"/>
</dbReference>
<dbReference type="PROSITE" id="PS50893">
    <property type="entry name" value="ABC_TRANSPORTER_2"/>
    <property type="match status" value="1"/>
</dbReference>
<gene>
    <name evidence="14" type="ORF">JQS30_10140</name>
</gene>
<evidence type="ECO:0000256" key="8">
    <source>
        <dbReference type="ARBA" id="ARBA00022989"/>
    </source>
</evidence>
<evidence type="ECO:0000256" key="2">
    <source>
        <dbReference type="ARBA" id="ARBA00022448"/>
    </source>
</evidence>
<dbReference type="Gene3D" id="1.20.1560.10">
    <property type="entry name" value="ABC transporter type 1, transmembrane domain"/>
    <property type="match status" value="1"/>
</dbReference>
<keyword evidence="3" id="KW-1003">Cell membrane</keyword>
<dbReference type="PROSITE" id="PS50929">
    <property type="entry name" value="ABC_TM1F"/>
    <property type="match status" value="1"/>
</dbReference>
<sequence length="587" mass="61871">MIHLRLLPLARSAYAVMGLAVLVGLSLSTVAIAQALVTADIFAGIISGTPIGDLTLSLVLLSAALLARPLLVFAREMTVHLVATRVKTAIRERMLTAMFAAGPIALGRERSGTQQSHLVDGVENLEPYFGRYIPQVLITAVTSLAVVGALVLIDPVVGFVVGAVAILVPFVPRLWDRLLAKRGDSHWGAYAKLNAEVVDSLRGMTTLKAFNAARRRRTQLQESSDSLLAATLHQLRISLLESGLTGLFLIAGPAIALIVGVTRVQSGAVDPLQLFAITLLAFEVFRPFRELSNHWHAGYSGVSAGRRIRDLLQAGASDAPTEPTTPLTSANGGHETKAAIEARSLTFTYPHAHTAALRDVDLTIDAGSTVALVGPSGSGKSTVASLLLRLAVPQHGQLLIGGVPTSSLTQKQCAEIVALVSQSPVLFSGSVRENLQLVAPEADEATLKRAIDIAGANDIVTDERGGLDAPVGDGGGLLSGGQKQRLAIARAVLKDAPILILDEASSALDARREESVFASLADSLTRTGGEPITTIIIAHRLASIRHVDTVFVLREGQVVERGTATELLQSDGLFAALHRAQNEQVSV</sequence>
<evidence type="ECO:0000256" key="9">
    <source>
        <dbReference type="ARBA" id="ARBA00023136"/>
    </source>
</evidence>
<dbReference type="InterPro" id="IPR017871">
    <property type="entry name" value="ABC_transporter-like_CS"/>
</dbReference>
<dbReference type="GO" id="GO:0016887">
    <property type="term" value="F:ATP hydrolysis activity"/>
    <property type="evidence" value="ECO:0007669"/>
    <property type="project" value="InterPro"/>
</dbReference>
<feature type="transmembrane region" description="Helical" evidence="11">
    <location>
        <begin position="12"/>
        <end position="35"/>
    </location>
</feature>
<keyword evidence="8 11" id="KW-1133">Transmembrane helix</keyword>
<name>A0A895XK29_9ACTN</name>
<evidence type="ECO:0000256" key="1">
    <source>
        <dbReference type="ARBA" id="ARBA00004429"/>
    </source>
</evidence>
<feature type="transmembrane region" description="Helical" evidence="11">
    <location>
        <begin position="41"/>
        <end position="67"/>
    </location>
</feature>
<keyword evidence="5 11" id="KW-0812">Transmembrane</keyword>
<dbReference type="InterPro" id="IPR003439">
    <property type="entry name" value="ABC_transporter-like_ATP-bd"/>
</dbReference>
<evidence type="ECO:0000259" key="13">
    <source>
        <dbReference type="PROSITE" id="PS50929"/>
    </source>
</evidence>
<evidence type="ECO:0000256" key="4">
    <source>
        <dbReference type="ARBA" id="ARBA00022519"/>
    </source>
</evidence>
<keyword evidence="15" id="KW-1185">Reference proteome</keyword>
<dbReference type="SMART" id="SM00382">
    <property type="entry name" value="AAA"/>
    <property type="match status" value="1"/>
</dbReference>
<accession>A0A895XK29</accession>
<dbReference type="FunFam" id="3.40.50.300:FF:000221">
    <property type="entry name" value="Multidrug ABC transporter ATP-binding protein"/>
    <property type="match status" value="1"/>
</dbReference>
<dbReference type="InterPro" id="IPR036640">
    <property type="entry name" value="ABC1_TM_sf"/>
</dbReference>
<dbReference type="GO" id="GO:0005524">
    <property type="term" value="F:ATP binding"/>
    <property type="evidence" value="ECO:0007669"/>
    <property type="project" value="UniProtKB-KW"/>
</dbReference>
<dbReference type="InterPro" id="IPR027417">
    <property type="entry name" value="P-loop_NTPase"/>
</dbReference>
<keyword evidence="6" id="KW-0547">Nucleotide-binding</keyword>
<dbReference type="Pfam" id="PF00005">
    <property type="entry name" value="ABC_tran"/>
    <property type="match status" value="1"/>
</dbReference>
<dbReference type="PROSITE" id="PS00211">
    <property type="entry name" value="ABC_TRANSPORTER_1"/>
    <property type="match status" value="1"/>
</dbReference>
<feature type="domain" description="ABC transmembrane type-1" evidence="13">
    <location>
        <begin position="19"/>
        <end position="300"/>
    </location>
</feature>
<dbReference type="EMBL" id="CP070496">
    <property type="protein sequence ID" value="QSB04172.1"/>
    <property type="molecule type" value="Genomic_DNA"/>
</dbReference>
<keyword evidence="7 14" id="KW-0067">ATP-binding</keyword>
<dbReference type="Pfam" id="PF00664">
    <property type="entry name" value="ABC_membrane"/>
    <property type="match status" value="1"/>
</dbReference>
<keyword evidence="4" id="KW-0997">Cell inner membrane</keyword>
<dbReference type="SUPFAM" id="SSF52540">
    <property type="entry name" value="P-loop containing nucleoside triphosphate hydrolases"/>
    <property type="match status" value="1"/>
</dbReference>
<dbReference type="GO" id="GO:0034040">
    <property type="term" value="F:ATPase-coupled lipid transmembrane transporter activity"/>
    <property type="evidence" value="ECO:0007669"/>
    <property type="project" value="TreeGrafter"/>
</dbReference>
<protein>
    <submittedName>
        <fullName evidence="14">ATP-binding cassette domain-containing protein</fullName>
    </submittedName>
</protein>
<dbReference type="PANTHER" id="PTHR24221:SF646">
    <property type="entry name" value="HAEMOLYSIN SECRETION ATP-BINDING PROTEIN"/>
    <property type="match status" value="1"/>
</dbReference>
<evidence type="ECO:0000256" key="5">
    <source>
        <dbReference type="ARBA" id="ARBA00022692"/>
    </source>
</evidence>
<dbReference type="KEGG" id="nav:JQS30_10140"/>
<dbReference type="InterPro" id="IPR039421">
    <property type="entry name" value="Type_1_exporter"/>
</dbReference>
<feature type="transmembrane region" description="Helical" evidence="11">
    <location>
        <begin position="156"/>
        <end position="175"/>
    </location>
</feature>
<evidence type="ECO:0000256" key="3">
    <source>
        <dbReference type="ARBA" id="ARBA00022475"/>
    </source>
</evidence>
<reference evidence="14" key="1">
    <citation type="submission" date="2021-02" db="EMBL/GenBank/DDBJ databases">
        <title>Natronoglycomyces albus gen. nov., sp. nov, a haloalkaliphilic actinobacterium from a soda solonchak soil.</title>
        <authorList>
            <person name="Sorokin D.Y."/>
            <person name="Khijniak T.V."/>
            <person name="Zakharycheva A.P."/>
            <person name="Boueva O.V."/>
            <person name="Ariskina E.V."/>
            <person name="Hahnke R.L."/>
            <person name="Bunk B."/>
            <person name="Sproer C."/>
            <person name="Schumann P."/>
            <person name="Evtushenko L.I."/>
            <person name="Kublanov I.V."/>
        </authorList>
    </citation>
    <scope>NUCLEOTIDE SEQUENCE</scope>
    <source>
        <strain evidence="14">DSM 106290</strain>
    </source>
</reference>
<comment type="similarity">
    <text evidence="10">Belongs to the ABC transporter superfamily. Siderophore-Fe(3+) uptake transporter (SIUT) (TC 3.A.1.21) family.</text>
</comment>
<keyword evidence="9 11" id="KW-0472">Membrane</keyword>
<dbReference type="Proteomes" id="UP000662939">
    <property type="component" value="Chromosome"/>
</dbReference>
<evidence type="ECO:0000256" key="11">
    <source>
        <dbReference type="SAM" id="Phobius"/>
    </source>
</evidence>
<evidence type="ECO:0000256" key="10">
    <source>
        <dbReference type="ARBA" id="ARBA00023455"/>
    </source>
</evidence>
<dbReference type="GO" id="GO:0005886">
    <property type="term" value="C:plasma membrane"/>
    <property type="evidence" value="ECO:0007669"/>
    <property type="project" value="UniProtKB-SubCell"/>
</dbReference>
<proteinExistence type="inferred from homology"/>
<evidence type="ECO:0000256" key="7">
    <source>
        <dbReference type="ARBA" id="ARBA00022840"/>
    </source>
</evidence>